<accession>A0A430AQL3</accession>
<reference evidence="1 2" key="1">
    <citation type="submission" date="2017-05" db="EMBL/GenBank/DDBJ databases">
        <title>Vagococcus spp. assemblies.</title>
        <authorList>
            <person name="Gulvik C.A."/>
        </authorList>
    </citation>
    <scope>NUCLEOTIDE SEQUENCE [LARGE SCALE GENOMIC DNA]</scope>
    <source>
        <strain evidence="1 2">LMG 24798</strain>
    </source>
</reference>
<protein>
    <submittedName>
        <fullName evidence="1">Uncharacterized protein</fullName>
    </submittedName>
</protein>
<evidence type="ECO:0000313" key="2">
    <source>
        <dbReference type="Proteomes" id="UP000286773"/>
    </source>
</evidence>
<name>A0A430AQL3_9ENTE</name>
<dbReference type="EMBL" id="NGKC01000012">
    <property type="protein sequence ID" value="RSU10420.1"/>
    <property type="molecule type" value="Genomic_DNA"/>
</dbReference>
<keyword evidence="2" id="KW-1185">Reference proteome</keyword>
<sequence length="67" mass="8059">MQDLQQFINYYSNVQLLINIFYHKKQVTHRCRLKTIVFLVTKCLFLAAKYRKQMQPCIKLATSVLTY</sequence>
<comment type="caution">
    <text evidence="1">The sequence shown here is derived from an EMBL/GenBank/DDBJ whole genome shotgun (WGS) entry which is preliminary data.</text>
</comment>
<evidence type="ECO:0000313" key="1">
    <source>
        <dbReference type="EMBL" id="RSU10420.1"/>
    </source>
</evidence>
<proteinExistence type="predicted"/>
<organism evidence="1 2">
    <name type="scientific">Vagococcus acidifermentans</name>
    <dbReference type="NCBI Taxonomy" id="564710"/>
    <lineage>
        <taxon>Bacteria</taxon>
        <taxon>Bacillati</taxon>
        <taxon>Bacillota</taxon>
        <taxon>Bacilli</taxon>
        <taxon>Lactobacillales</taxon>
        <taxon>Enterococcaceae</taxon>
        <taxon>Vagococcus</taxon>
    </lineage>
</organism>
<gene>
    <name evidence="1" type="ORF">CBF27_10410</name>
</gene>
<dbReference type="Proteomes" id="UP000286773">
    <property type="component" value="Unassembled WGS sequence"/>
</dbReference>
<dbReference type="AlphaFoldDB" id="A0A430AQL3"/>